<organism evidence="2 3">
    <name type="scientific">Spirosoma soli</name>
    <dbReference type="NCBI Taxonomy" id="1770529"/>
    <lineage>
        <taxon>Bacteria</taxon>
        <taxon>Pseudomonadati</taxon>
        <taxon>Bacteroidota</taxon>
        <taxon>Cytophagia</taxon>
        <taxon>Cytophagales</taxon>
        <taxon>Cytophagaceae</taxon>
        <taxon>Spirosoma</taxon>
    </lineage>
</organism>
<dbReference type="Proteomes" id="UP001597469">
    <property type="component" value="Unassembled WGS sequence"/>
</dbReference>
<keyword evidence="1" id="KW-1133">Transmembrane helix</keyword>
<name>A0ABW5MDA3_9BACT</name>
<reference evidence="3" key="1">
    <citation type="journal article" date="2019" name="Int. J. Syst. Evol. Microbiol.">
        <title>The Global Catalogue of Microorganisms (GCM) 10K type strain sequencing project: providing services to taxonomists for standard genome sequencing and annotation.</title>
        <authorList>
            <consortium name="The Broad Institute Genomics Platform"/>
            <consortium name="The Broad Institute Genome Sequencing Center for Infectious Disease"/>
            <person name="Wu L."/>
            <person name="Ma J."/>
        </authorList>
    </citation>
    <scope>NUCLEOTIDE SEQUENCE [LARGE SCALE GENOMIC DNA]</scope>
    <source>
        <strain evidence="3">KCTC 42805</strain>
    </source>
</reference>
<evidence type="ECO:0000313" key="3">
    <source>
        <dbReference type="Proteomes" id="UP001597469"/>
    </source>
</evidence>
<feature type="transmembrane region" description="Helical" evidence="1">
    <location>
        <begin position="30"/>
        <end position="49"/>
    </location>
</feature>
<keyword evidence="1" id="KW-0472">Membrane</keyword>
<feature type="transmembrane region" description="Helical" evidence="1">
    <location>
        <begin position="7"/>
        <end position="24"/>
    </location>
</feature>
<proteinExistence type="predicted"/>
<accession>A0ABW5MDA3</accession>
<gene>
    <name evidence="2" type="ORF">ACFSUS_27800</name>
</gene>
<keyword evidence="3" id="KW-1185">Reference proteome</keyword>
<evidence type="ECO:0000256" key="1">
    <source>
        <dbReference type="SAM" id="Phobius"/>
    </source>
</evidence>
<keyword evidence="1" id="KW-0812">Transmembrane</keyword>
<sequence length="207" mass="23838">MKLDKVKLRYISVGLLVLAILEIFQDKLGVKIDTTTIIIIGLAILLYILPELSNLTKFKYGDIELEFEKKVDELEKLIIEEEKVGGPVKINKESNVTWQSYYKEYNDILNSKSSNIEKILRAAQLVELMISVAGKDFGLDEHSKLKNSTSVIRELHKNALISKEELDIYNEFYSLRNKIVHGEIKELSDALTIRILDLLWRIVRIFG</sequence>
<comment type="caution">
    <text evidence="2">The sequence shown here is derived from an EMBL/GenBank/DDBJ whole genome shotgun (WGS) entry which is preliminary data.</text>
</comment>
<dbReference type="RefSeq" id="WP_381528212.1">
    <property type="nucleotide sequence ID" value="NZ_JBHULN010000029.1"/>
</dbReference>
<evidence type="ECO:0008006" key="4">
    <source>
        <dbReference type="Google" id="ProtNLM"/>
    </source>
</evidence>
<protein>
    <recommendedName>
        <fullName evidence="4">Apea-like HEPN domain-containing protein</fullName>
    </recommendedName>
</protein>
<dbReference type="EMBL" id="JBHULN010000029">
    <property type="protein sequence ID" value="MFD2574471.1"/>
    <property type="molecule type" value="Genomic_DNA"/>
</dbReference>
<evidence type="ECO:0000313" key="2">
    <source>
        <dbReference type="EMBL" id="MFD2574471.1"/>
    </source>
</evidence>